<dbReference type="KEGG" id="mvs:MVIS_1655"/>
<keyword evidence="1" id="KW-0732">Signal</keyword>
<name>A0A090IBW0_9GAMM</name>
<dbReference type="PATRIC" id="fig|80854.5.peg.1762"/>
<dbReference type="RefSeq" id="WP_045109949.1">
    <property type="nucleotide sequence ID" value="NZ_CAWQZC010000054.1"/>
</dbReference>
<evidence type="ECO:0000313" key="2">
    <source>
        <dbReference type="EMBL" id="SGY91247.1"/>
    </source>
</evidence>
<dbReference type="GeneID" id="61294961"/>
<dbReference type="EMBL" id="FPLJ01000132">
    <property type="protein sequence ID" value="SGZ03048.1"/>
    <property type="molecule type" value="Genomic_DNA"/>
</dbReference>
<evidence type="ECO:0000313" key="3">
    <source>
        <dbReference type="EMBL" id="SGZ03048.1"/>
    </source>
</evidence>
<dbReference type="EMBL" id="FPLD01000040">
    <property type="protein sequence ID" value="SGY91247.1"/>
    <property type="molecule type" value="Genomic_DNA"/>
</dbReference>
<evidence type="ECO:0000256" key="1">
    <source>
        <dbReference type="SAM" id="SignalP"/>
    </source>
</evidence>
<dbReference type="Proteomes" id="UP000182660">
    <property type="component" value="Unassembled WGS sequence"/>
</dbReference>
<accession>A0A090IBW0</accession>
<protein>
    <submittedName>
        <fullName evidence="2">Uncharacterized protein</fullName>
    </submittedName>
</protein>
<evidence type="ECO:0000313" key="5">
    <source>
        <dbReference type="Proteomes" id="UP000183794"/>
    </source>
</evidence>
<sequence length="160" mass="17704">MKKLTPLILSLATIATASAEDKTSGDVDFYLGAKTGYIYTAFDKLDPKLPATFLVGIQKSGFGLEFEGTFVDMDKNSVDLEYESYAIYGTYRTPGTYYAKLRAGYLEETLKSDTKKWEEYGFSGGILFGIEFGDAFTIEAGYTVIQADLKYFSLGGNVHF</sequence>
<keyword evidence="4" id="KW-1185">Reference proteome</keyword>
<dbReference type="Proteomes" id="UP000183794">
    <property type="component" value="Unassembled WGS sequence"/>
</dbReference>
<feature type="signal peptide" evidence="1">
    <location>
        <begin position="1"/>
        <end position="19"/>
    </location>
</feature>
<organism evidence="2 5">
    <name type="scientific">Moritella viscosa</name>
    <dbReference type="NCBI Taxonomy" id="80854"/>
    <lineage>
        <taxon>Bacteria</taxon>
        <taxon>Pseudomonadati</taxon>
        <taxon>Pseudomonadota</taxon>
        <taxon>Gammaproteobacteria</taxon>
        <taxon>Alteromonadales</taxon>
        <taxon>Moritellaceae</taxon>
        <taxon>Moritella</taxon>
    </lineage>
</organism>
<dbReference type="HOGENOM" id="CLU_1650237_0_0_6"/>
<reference evidence="3 4" key="1">
    <citation type="submission" date="2016-11" db="EMBL/GenBank/DDBJ databases">
        <authorList>
            <person name="Klemetsen T."/>
        </authorList>
    </citation>
    <scope>NUCLEOTIDE SEQUENCE [LARGE SCALE GENOMIC DNA]</scope>
    <source>
        <strain evidence="3">MT 2528</strain>
    </source>
</reference>
<feature type="chain" id="PRO_5015029805" evidence="1">
    <location>
        <begin position="20"/>
        <end position="160"/>
    </location>
</feature>
<dbReference type="OrthoDB" id="5735888at2"/>
<dbReference type="STRING" id="80854.MVIS_1655"/>
<gene>
    <name evidence="3" type="ORF">MT2528_4537</name>
    <name evidence="2" type="ORF">NVI5450_1218</name>
</gene>
<dbReference type="AlphaFoldDB" id="A0A090IBW0"/>
<reference evidence="2 5" key="2">
    <citation type="submission" date="2016-11" db="EMBL/GenBank/DDBJ databases">
        <authorList>
            <person name="Jaros S."/>
            <person name="Januszkiewicz K."/>
            <person name="Wedrychowicz H."/>
        </authorList>
    </citation>
    <scope>NUCLEOTIDE SEQUENCE [LARGE SCALE GENOMIC DNA]</scope>
    <source>
        <strain evidence="2">NVI 5450</strain>
    </source>
</reference>
<evidence type="ECO:0000313" key="4">
    <source>
        <dbReference type="Proteomes" id="UP000182660"/>
    </source>
</evidence>
<proteinExistence type="predicted"/>